<dbReference type="SMART" id="SM00079">
    <property type="entry name" value="PBPe"/>
    <property type="match status" value="1"/>
</dbReference>
<dbReference type="InterPro" id="IPR001638">
    <property type="entry name" value="Solute-binding_3/MltF_N"/>
</dbReference>
<evidence type="ECO:0000256" key="1">
    <source>
        <dbReference type="ARBA" id="ARBA00004196"/>
    </source>
</evidence>
<evidence type="ECO:0000259" key="6">
    <source>
        <dbReference type="SMART" id="SM00062"/>
    </source>
</evidence>
<dbReference type="Proteomes" id="UP000754226">
    <property type="component" value="Unassembled WGS sequence"/>
</dbReference>
<dbReference type="InterPro" id="IPR018313">
    <property type="entry name" value="SBP_3_CS"/>
</dbReference>
<sequence>MKTMKKSLKMMCVLAALILGVTGCGGHAAKDDKKAAAPQKKELIVGTAPSFAPFEFPSEKADQPTGFDMELIEAIGKKMGYEKVTIKGMGFDALIPAMNAGNVDVIISGMSITDARKKQVLFTDSYYESGLMVIVRKDNNEIKSLDDLKGKRIGVQLGTTGAQEAEKIEGAKVTNFDTSDLACIELKNGNVDAVISDLPVLQYFLKQKGSSYAKAVGTPKKGDFYGIAAPKDKKALVDGMNKALKELKDSGEYKKLYTKWFGEMK</sequence>
<comment type="caution">
    <text evidence="8">The sequence shown here is derived from an EMBL/GenBank/DDBJ whole genome shotgun (WGS) entry which is preliminary data.</text>
</comment>
<dbReference type="CDD" id="cd13624">
    <property type="entry name" value="PBP2_Arg_Lys_His"/>
    <property type="match status" value="1"/>
</dbReference>
<organism evidence="8 9">
    <name type="scientific">Acidaminococcus intestini</name>
    <dbReference type="NCBI Taxonomy" id="187327"/>
    <lineage>
        <taxon>Bacteria</taxon>
        <taxon>Bacillati</taxon>
        <taxon>Bacillota</taxon>
        <taxon>Negativicutes</taxon>
        <taxon>Acidaminococcales</taxon>
        <taxon>Acidaminococcaceae</taxon>
        <taxon>Acidaminococcus</taxon>
    </lineage>
</organism>
<comment type="subcellular location">
    <subcellularLocation>
        <location evidence="1">Cell envelope</location>
    </subcellularLocation>
</comment>
<accession>A0A943I1N6</accession>
<dbReference type="GO" id="GO:0030313">
    <property type="term" value="C:cell envelope"/>
    <property type="evidence" value="ECO:0007669"/>
    <property type="project" value="UniProtKB-SubCell"/>
</dbReference>
<evidence type="ECO:0000256" key="2">
    <source>
        <dbReference type="ARBA" id="ARBA00010333"/>
    </source>
</evidence>
<dbReference type="InterPro" id="IPR001320">
    <property type="entry name" value="Iontro_rcpt_C"/>
</dbReference>
<dbReference type="SUPFAM" id="SSF53850">
    <property type="entry name" value="Periplasmic binding protein-like II"/>
    <property type="match status" value="1"/>
</dbReference>
<feature type="domain" description="Ionotropic glutamate receptor C-terminal" evidence="7">
    <location>
        <begin position="42"/>
        <end position="263"/>
    </location>
</feature>
<dbReference type="GO" id="GO:0015276">
    <property type="term" value="F:ligand-gated monoatomic ion channel activity"/>
    <property type="evidence" value="ECO:0007669"/>
    <property type="project" value="InterPro"/>
</dbReference>
<evidence type="ECO:0000259" key="7">
    <source>
        <dbReference type="SMART" id="SM00079"/>
    </source>
</evidence>
<dbReference type="PANTHER" id="PTHR35936">
    <property type="entry name" value="MEMBRANE-BOUND LYTIC MUREIN TRANSGLYCOSYLASE F"/>
    <property type="match status" value="1"/>
</dbReference>
<evidence type="ECO:0000256" key="4">
    <source>
        <dbReference type="RuleBase" id="RU003744"/>
    </source>
</evidence>
<dbReference type="SMART" id="SM00062">
    <property type="entry name" value="PBPb"/>
    <property type="match status" value="1"/>
</dbReference>
<dbReference type="GO" id="GO:0016020">
    <property type="term" value="C:membrane"/>
    <property type="evidence" value="ECO:0007669"/>
    <property type="project" value="InterPro"/>
</dbReference>
<evidence type="ECO:0000313" key="8">
    <source>
        <dbReference type="EMBL" id="MBS5518929.1"/>
    </source>
</evidence>
<proteinExistence type="inferred from homology"/>
<dbReference type="EMBL" id="JAGZCZ010000001">
    <property type="protein sequence ID" value="MBS5518929.1"/>
    <property type="molecule type" value="Genomic_DNA"/>
</dbReference>
<feature type="signal peptide" evidence="5">
    <location>
        <begin position="1"/>
        <end position="28"/>
    </location>
</feature>
<evidence type="ECO:0000256" key="5">
    <source>
        <dbReference type="SAM" id="SignalP"/>
    </source>
</evidence>
<dbReference type="PROSITE" id="PS51257">
    <property type="entry name" value="PROKAR_LIPOPROTEIN"/>
    <property type="match status" value="1"/>
</dbReference>
<dbReference type="AlphaFoldDB" id="A0A943I1N6"/>
<feature type="domain" description="Solute-binding protein family 3/N-terminal" evidence="6">
    <location>
        <begin position="42"/>
        <end position="264"/>
    </location>
</feature>
<keyword evidence="3 5" id="KW-0732">Signal</keyword>
<protein>
    <submittedName>
        <fullName evidence="8">Basic amino acid ABC transporter substrate-binding protein</fullName>
    </submittedName>
</protein>
<name>A0A943I1N6_9FIRM</name>
<evidence type="ECO:0000256" key="3">
    <source>
        <dbReference type="ARBA" id="ARBA00022729"/>
    </source>
</evidence>
<reference evidence="8" key="1">
    <citation type="submission" date="2021-02" db="EMBL/GenBank/DDBJ databases">
        <title>Infant gut strain persistence is associated with maternal origin, phylogeny, and functional potential including surface adhesion and iron acquisition.</title>
        <authorList>
            <person name="Lou Y.C."/>
        </authorList>
    </citation>
    <scope>NUCLEOTIDE SEQUENCE</scope>
    <source>
        <strain evidence="8">L3_106_000M1_dasL3_106_000M1_concoct_15</strain>
    </source>
</reference>
<feature type="chain" id="PRO_5037575931" evidence="5">
    <location>
        <begin position="29"/>
        <end position="265"/>
    </location>
</feature>
<gene>
    <name evidence="8" type="ORF">KHX13_01080</name>
</gene>
<comment type="similarity">
    <text evidence="2 4">Belongs to the bacterial solute-binding protein 3 family.</text>
</comment>
<dbReference type="Gene3D" id="3.40.190.10">
    <property type="entry name" value="Periplasmic binding protein-like II"/>
    <property type="match status" value="2"/>
</dbReference>
<dbReference type="Pfam" id="PF00497">
    <property type="entry name" value="SBP_bac_3"/>
    <property type="match status" value="1"/>
</dbReference>
<dbReference type="PANTHER" id="PTHR35936:SF17">
    <property type="entry name" value="ARGININE-BINDING EXTRACELLULAR PROTEIN ARTP"/>
    <property type="match status" value="1"/>
</dbReference>
<evidence type="ECO:0000313" key="9">
    <source>
        <dbReference type="Proteomes" id="UP000754226"/>
    </source>
</evidence>
<dbReference type="PROSITE" id="PS01039">
    <property type="entry name" value="SBP_BACTERIAL_3"/>
    <property type="match status" value="1"/>
</dbReference>